<keyword evidence="1" id="KW-0732">Signal</keyword>
<feature type="chain" id="PRO_5012752502" evidence="1">
    <location>
        <begin position="29"/>
        <end position="290"/>
    </location>
</feature>
<dbReference type="RefSeq" id="WP_078788719.1">
    <property type="nucleotide sequence ID" value="NZ_FUWR01000001.1"/>
</dbReference>
<dbReference type="SUPFAM" id="SSF53850">
    <property type="entry name" value="Periplasmic binding protein-like II"/>
    <property type="match status" value="1"/>
</dbReference>
<dbReference type="EMBL" id="FUWR01000001">
    <property type="protein sequence ID" value="SJZ39415.1"/>
    <property type="molecule type" value="Genomic_DNA"/>
</dbReference>
<accession>A0A1T4KAR8</accession>
<proteinExistence type="predicted"/>
<dbReference type="PANTHER" id="PTHR35841:SF1">
    <property type="entry name" value="PHOSPHONATES-BINDING PERIPLASMIC PROTEIN"/>
    <property type="match status" value="1"/>
</dbReference>
<sequence length="290" mass="31597">MILPRSMLLLAACLFCFLLLLGSGLSHAAEPTKNEYVLGVFPFLPSANLEGIFAPIAAELSKALGKPVRLRLTSSYDSFVQALQDQTFDIVHIHPFDYVQFGRQKGYHPLVARSEDLFALFSVKNGSPIAKLSDLKGKRLGTPPATGAVTYLALDAVHKAGLTPGKDLAVRNFPNHLACLQQLQIGSIDSCATSSGTSKTFESQFGLPLKRIGHSISIPHTLFAAHKRIPATDREIIKKTLLTSSLAQVDPHLRQLFIETGSASTGSYFKAVSDRDYESARRILKRLGTH</sequence>
<feature type="signal peptide" evidence="1">
    <location>
        <begin position="1"/>
        <end position="28"/>
    </location>
</feature>
<dbReference type="OrthoDB" id="5393013at2"/>
<evidence type="ECO:0000313" key="3">
    <source>
        <dbReference type="Proteomes" id="UP000190102"/>
    </source>
</evidence>
<dbReference type="Gene3D" id="3.40.190.10">
    <property type="entry name" value="Periplasmic binding protein-like II"/>
    <property type="match status" value="2"/>
</dbReference>
<dbReference type="Proteomes" id="UP000190102">
    <property type="component" value="Unassembled WGS sequence"/>
</dbReference>
<dbReference type="Pfam" id="PF12974">
    <property type="entry name" value="Phosphonate-bd"/>
    <property type="match status" value="1"/>
</dbReference>
<dbReference type="STRING" id="115783.SAMN02745119_00432"/>
<reference evidence="3" key="1">
    <citation type="submission" date="2017-02" db="EMBL/GenBank/DDBJ databases">
        <authorList>
            <person name="Varghese N."/>
            <person name="Submissions S."/>
        </authorList>
    </citation>
    <scope>NUCLEOTIDE SEQUENCE [LARGE SCALE GENOMIC DNA]</scope>
    <source>
        <strain evidence="3">ATCC BAA-34</strain>
    </source>
</reference>
<organism evidence="2 3">
    <name type="scientific">Trichlorobacter thiogenes</name>
    <dbReference type="NCBI Taxonomy" id="115783"/>
    <lineage>
        <taxon>Bacteria</taxon>
        <taxon>Pseudomonadati</taxon>
        <taxon>Thermodesulfobacteriota</taxon>
        <taxon>Desulfuromonadia</taxon>
        <taxon>Geobacterales</taxon>
        <taxon>Geobacteraceae</taxon>
        <taxon>Trichlorobacter</taxon>
    </lineage>
</organism>
<name>A0A1T4KAR8_9BACT</name>
<gene>
    <name evidence="2" type="ORF">SAMN02745119_00432</name>
</gene>
<evidence type="ECO:0000256" key="1">
    <source>
        <dbReference type="SAM" id="SignalP"/>
    </source>
</evidence>
<dbReference type="PANTHER" id="PTHR35841">
    <property type="entry name" value="PHOSPHONATES-BINDING PERIPLASMIC PROTEIN"/>
    <property type="match status" value="1"/>
</dbReference>
<evidence type="ECO:0000313" key="2">
    <source>
        <dbReference type="EMBL" id="SJZ39415.1"/>
    </source>
</evidence>
<keyword evidence="3" id="KW-1185">Reference proteome</keyword>
<protein>
    <submittedName>
        <fullName evidence="2">Phosphonate transport system substrate-binding protein</fullName>
    </submittedName>
</protein>
<dbReference type="AlphaFoldDB" id="A0A1T4KAR8"/>